<gene>
    <name evidence="3" type="ORF">M3P09_03635</name>
</gene>
<feature type="signal peptide" evidence="1">
    <location>
        <begin position="1"/>
        <end position="21"/>
    </location>
</feature>
<dbReference type="InterPro" id="IPR000326">
    <property type="entry name" value="PAP2/HPO"/>
</dbReference>
<evidence type="ECO:0000313" key="4">
    <source>
        <dbReference type="Proteomes" id="UP001165381"/>
    </source>
</evidence>
<reference evidence="3" key="1">
    <citation type="submission" date="2022-05" db="EMBL/GenBank/DDBJ databases">
        <authorList>
            <person name="Park J.-S."/>
        </authorList>
    </citation>
    <scope>NUCLEOTIDE SEQUENCE</scope>
    <source>
        <strain evidence="3">2012CJ34-3</strain>
    </source>
</reference>
<dbReference type="Pfam" id="PF01569">
    <property type="entry name" value="PAP2"/>
    <property type="match status" value="1"/>
</dbReference>
<evidence type="ECO:0000313" key="3">
    <source>
        <dbReference type="EMBL" id="MCL6294070.1"/>
    </source>
</evidence>
<organism evidence="3 4">
    <name type="scientific">Jejuia spongiicola</name>
    <dbReference type="NCBI Taxonomy" id="2942207"/>
    <lineage>
        <taxon>Bacteria</taxon>
        <taxon>Pseudomonadati</taxon>
        <taxon>Bacteroidota</taxon>
        <taxon>Flavobacteriia</taxon>
        <taxon>Flavobacteriales</taxon>
        <taxon>Flavobacteriaceae</taxon>
        <taxon>Jejuia</taxon>
    </lineage>
</organism>
<dbReference type="CDD" id="cd03394">
    <property type="entry name" value="PAP2_like_5"/>
    <property type="match status" value="1"/>
</dbReference>
<protein>
    <submittedName>
        <fullName evidence="3">Phosphatase PAP2 family protein</fullName>
    </submittedName>
</protein>
<dbReference type="InterPro" id="IPR036938">
    <property type="entry name" value="PAP2/HPO_sf"/>
</dbReference>
<keyword evidence="1" id="KW-0732">Signal</keyword>
<accession>A0ABT0QDK0</accession>
<dbReference type="SUPFAM" id="SSF48317">
    <property type="entry name" value="Acid phosphatase/Vanadium-dependent haloperoxidase"/>
    <property type="match status" value="1"/>
</dbReference>
<evidence type="ECO:0000256" key="1">
    <source>
        <dbReference type="SAM" id="SignalP"/>
    </source>
</evidence>
<name>A0ABT0QDK0_9FLAO</name>
<dbReference type="Gene3D" id="1.20.144.10">
    <property type="entry name" value="Phosphatidic acid phosphatase type 2/haloperoxidase"/>
    <property type="match status" value="1"/>
</dbReference>
<comment type="caution">
    <text evidence="3">The sequence shown here is derived from an EMBL/GenBank/DDBJ whole genome shotgun (WGS) entry which is preliminary data.</text>
</comment>
<keyword evidence="4" id="KW-1185">Reference proteome</keyword>
<dbReference type="RefSeq" id="WP_249972064.1">
    <property type="nucleotide sequence ID" value="NZ_JAMFLZ010000001.1"/>
</dbReference>
<sequence length="192" mass="21490">MQNIKLYLFIFLLLFSFKAIRAQDDSPSELRFEKDIQDAGDVIQLALPATAFLGTLIKGDKKGSWQFVKAFSTNLAVTYALKYAINKPRPDGATDGHAFPSGHTSVAFQSAAFIQRRYGWEYGIPAYALAGFVAYSRTEGFNDRHDAWDVLGGIVVGIGSTYLFTSEYQKERFQLSFSSENNSYQVGLTFKF</sequence>
<proteinExistence type="predicted"/>
<dbReference type="EMBL" id="JAMFLZ010000001">
    <property type="protein sequence ID" value="MCL6294070.1"/>
    <property type="molecule type" value="Genomic_DNA"/>
</dbReference>
<feature type="domain" description="Phosphatidic acid phosphatase type 2/haloperoxidase" evidence="2">
    <location>
        <begin position="74"/>
        <end position="170"/>
    </location>
</feature>
<feature type="chain" id="PRO_5045523680" evidence="1">
    <location>
        <begin position="22"/>
        <end position="192"/>
    </location>
</feature>
<dbReference type="Proteomes" id="UP001165381">
    <property type="component" value="Unassembled WGS sequence"/>
</dbReference>
<evidence type="ECO:0000259" key="2">
    <source>
        <dbReference type="Pfam" id="PF01569"/>
    </source>
</evidence>